<keyword evidence="3" id="KW-1185">Reference proteome</keyword>
<sequence length="195" mass="20985">MSCTSKQRGDATKTCSIDHPPPLYLIVVGGWQYKKKQPGDGVVMVRLVTPASAAGDAKDERFKYLPVVVIVGDKVAQEDEEPSSTSSLGEILILVLPLLLIYISNSMVQIIHFALVDFSLPTMDATTLSTVSAFEARNIVLHLTQSQYGLLESTVFTLTPRGNAGGLIRQEDSHIGPGVGMGVGDAMYRPVAIVR</sequence>
<comment type="caution">
    <text evidence="2">The sequence shown here is derived from an EMBL/GenBank/DDBJ whole genome shotgun (WGS) entry which is preliminary data.</text>
</comment>
<evidence type="ECO:0000313" key="2">
    <source>
        <dbReference type="EMBL" id="KAL3771127.1"/>
    </source>
</evidence>
<evidence type="ECO:0000313" key="3">
    <source>
        <dbReference type="Proteomes" id="UP001530315"/>
    </source>
</evidence>
<dbReference type="AlphaFoldDB" id="A0ABD3N989"/>
<reference evidence="2 3" key="1">
    <citation type="submission" date="2024-10" db="EMBL/GenBank/DDBJ databases">
        <title>Updated reference genomes for cyclostephanoid diatoms.</title>
        <authorList>
            <person name="Roberts W.R."/>
            <person name="Alverson A.J."/>
        </authorList>
    </citation>
    <scope>NUCLEOTIDE SEQUENCE [LARGE SCALE GENOMIC DNA]</scope>
    <source>
        <strain evidence="2 3">AJA276-08</strain>
    </source>
</reference>
<proteinExistence type="predicted"/>
<dbReference type="EMBL" id="JALLAZ020001612">
    <property type="protein sequence ID" value="KAL3771127.1"/>
    <property type="molecule type" value="Genomic_DNA"/>
</dbReference>
<keyword evidence="1" id="KW-1133">Transmembrane helix</keyword>
<keyword evidence="1" id="KW-0472">Membrane</keyword>
<gene>
    <name evidence="2" type="ORF">ACHAW5_010301</name>
</gene>
<dbReference type="Proteomes" id="UP001530315">
    <property type="component" value="Unassembled WGS sequence"/>
</dbReference>
<feature type="transmembrane region" description="Helical" evidence="1">
    <location>
        <begin position="91"/>
        <end position="115"/>
    </location>
</feature>
<organism evidence="2 3">
    <name type="scientific">Stephanodiscus triporus</name>
    <dbReference type="NCBI Taxonomy" id="2934178"/>
    <lineage>
        <taxon>Eukaryota</taxon>
        <taxon>Sar</taxon>
        <taxon>Stramenopiles</taxon>
        <taxon>Ochrophyta</taxon>
        <taxon>Bacillariophyta</taxon>
        <taxon>Coscinodiscophyceae</taxon>
        <taxon>Thalassiosirophycidae</taxon>
        <taxon>Stephanodiscales</taxon>
        <taxon>Stephanodiscaceae</taxon>
        <taxon>Stephanodiscus</taxon>
    </lineage>
</organism>
<accession>A0ABD3N989</accession>
<protein>
    <submittedName>
        <fullName evidence="2">Uncharacterized protein</fullName>
    </submittedName>
</protein>
<evidence type="ECO:0000256" key="1">
    <source>
        <dbReference type="SAM" id="Phobius"/>
    </source>
</evidence>
<keyword evidence="1" id="KW-0812">Transmembrane</keyword>
<name>A0ABD3N989_9STRA</name>